<keyword evidence="7" id="KW-0176">Collagen</keyword>
<dbReference type="PANTHER" id="PTHR24020">
    <property type="entry name" value="COLLAGEN ALPHA"/>
    <property type="match status" value="1"/>
</dbReference>
<proteinExistence type="predicted"/>
<comment type="caution">
    <text evidence="9">The sequence shown here is derived from an EMBL/GenBank/DDBJ whole genome shotgun (WGS) entry which is preliminary data.</text>
</comment>
<evidence type="ECO:0000313" key="10">
    <source>
        <dbReference type="Proteomes" id="UP000518266"/>
    </source>
</evidence>
<protein>
    <recommendedName>
        <fullName evidence="8">VWFA domain-containing protein</fullName>
    </recommendedName>
</protein>
<keyword evidence="10" id="KW-1185">Reference proteome</keyword>
<evidence type="ECO:0000256" key="5">
    <source>
        <dbReference type="ARBA" id="ARBA00022737"/>
    </source>
</evidence>
<dbReference type="FunFam" id="3.40.50.410:FF:000003">
    <property type="entry name" value="Collagen type VI alpha 3 chain"/>
    <property type="match status" value="4"/>
</dbReference>
<name>A0A7J5Y1H1_DISMA</name>
<dbReference type="InterPro" id="IPR002035">
    <property type="entry name" value="VWF_A"/>
</dbReference>
<dbReference type="PANTHER" id="PTHR24020:SF13">
    <property type="entry name" value="COLLAGEN ALPHA-3(VI) CHAIN"/>
    <property type="match status" value="1"/>
</dbReference>
<dbReference type="PRINTS" id="PR00453">
    <property type="entry name" value="VWFADOMAIN"/>
</dbReference>
<dbReference type="SMART" id="SM00327">
    <property type="entry name" value="VWA"/>
    <property type="match status" value="4"/>
</dbReference>
<reference evidence="9 10" key="1">
    <citation type="submission" date="2020-03" db="EMBL/GenBank/DDBJ databases">
        <title>Dissostichus mawsoni Genome sequencing and assembly.</title>
        <authorList>
            <person name="Park H."/>
        </authorList>
    </citation>
    <scope>NUCLEOTIDE SEQUENCE [LARGE SCALE GENOMIC DNA]</scope>
    <source>
        <strain evidence="9">DM0001</strain>
        <tissue evidence="9">Muscle</tissue>
    </source>
</reference>
<feature type="domain" description="VWFA" evidence="8">
    <location>
        <begin position="217"/>
        <end position="393"/>
    </location>
</feature>
<keyword evidence="3" id="KW-0272">Extracellular matrix</keyword>
<keyword evidence="6" id="KW-0130">Cell adhesion</keyword>
<dbReference type="Proteomes" id="UP000518266">
    <property type="component" value="Unassembled WGS sequence"/>
</dbReference>
<dbReference type="EMBL" id="JAAKFY010000018">
    <property type="protein sequence ID" value="KAF3842639.1"/>
    <property type="molecule type" value="Genomic_DNA"/>
</dbReference>
<feature type="domain" description="VWFA" evidence="8">
    <location>
        <begin position="21"/>
        <end position="197"/>
    </location>
</feature>
<organism evidence="9 10">
    <name type="scientific">Dissostichus mawsoni</name>
    <name type="common">Antarctic cod</name>
    <dbReference type="NCBI Taxonomy" id="36200"/>
    <lineage>
        <taxon>Eukaryota</taxon>
        <taxon>Metazoa</taxon>
        <taxon>Chordata</taxon>
        <taxon>Craniata</taxon>
        <taxon>Vertebrata</taxon>
        <taxon>Euteleostomi</taxon>
        <taxon>Actinopterygii</taxon>
        <taxon>Neopterygii</taxon>
        <taxon>Teleostei</taxon>
        <taxon>Neoteleostei</taxon>
        <taxon>Acanthomorphata</taxon>
        <taxon>Eupercaria</taxon>
        <taxon>Perciformes</taxon>
        <taxon>Notothenioidei</taxon>
        <taxon>Nototheniidae</taxon>
        <taxon>Dissostichus</taxon>
    </lineage>
</organism>
<feature type="domain" description="VWFA" evidence="8">
    <location>
        <begin position="611"/>
        <end position="785"/>
    </location>
</feature>
<comment type="subcellular location">
    <subcellularLocation>
        <location evidence="1">Secreted</location>
        <location evidence="1">Extracellular space</location>
        <location evidence="1">Extracellular matrix</location>
    </subcellularLocation>
</comment>
<evidence type="ECO:0000259" key="8">
    <source>
        <dbReference type="PROSITE" id="PS50234"/>
    </source>
</evidence>
<dbReference type="SUPFAM" id="SSF53300">
    <property type="entry name" value="vWA-like"/>
    <property type="match status" value="4"/>
</dbReference>
<dbReference type="Gene3D" id="3.40.50.410">
    <property type="entry name" value="von Willebrand factor, type A domain"/>
    <property type="match status" value="4"/>
</dbReference>
<dbReference type="PROSITE" id="PS50234">
    <property type="entry name" value="VWFA"/>
    <property type="match status" value="4"/>
</dbReference>
<keyword evidence="2" id="KW-0964">Secreted</keyword>
<dbReference type="GO" id="GO:0005615">
    <property type="term" value="C:extracellular space"/>
    <property type="evidence" value="ECO:0007669"/>
    <property type="project" value="TreeGrafter"/>
</dbReference>
<dbReference type="InterPro" id="IPR050525">
    <property type="entry name" value="ECM_Assembly_Org"/>
</dbReference>
<dbReference type="InterPro" id="IPR036465">
    <property type="entry name" value="vWFA_dom_sf"/>
</dbReference>
<accession>A0A7J5Y1H1</accession>
<evidence type="ECO:0000256" key="6">
    <source>
        <dbReference type="ARBA" id="ARBA00022889"/>
    </source>
</evidence>
<evidence type="ECO:0000256" key="4">
    <source>
        <dbReference type="ARBA" id="ARBA00022729"/>
    </source>
</evidence>
<evidence type="ECO:0000256" key="2">
    <source>
        <dbReference type="ARBA" id="ARBA00022525"/>
    </source>
</evidence>
<dbReference type="GO" id="GO:0007155">
    <property type="term" value="P:cell adhesion"/>
    <property type="evidence" value="ECO:0007669"/>
    <property type="project" value="UniProtKB-KW"/>
</dbReference>
<dbReference type="AlphaFoldDB" id="A0A7J5Y1H1"/>
<evidence type="ECO:0000256" key="1">
    <source>
        <dbReference type="ARBA" id="ARBA00004498"/>
    </source>
</evidence>
<dbReference type="GO" id="GO:0005581">
    <property type="term" value="C:collagen trimer"/>
    <property type="evidence" value="ECO:0007669"/>
    <property type="project" value="UniProtKB-KW"/>
</dbReference>
<sequence length="785" mass="86489">MFVFIDFRHFQISELKLLSADVVFLIDGSDEMRASERHIFDFVGEFVKQTEIGPSKVQVALIQYSTEPTCEFFLNTHSLKDDVIGHLSNVTLKGGFSVNTGLALDYVKNDVFSASSGSRAQQGVPQILILLSGRKSEDDVLGPVERMRKTGIVIFSVGMIDAERLEMEQIAHSPKAKYLIKGISDFPLVREQLLSDIASHKDTDSPGVGSSTSIRRNIVFLIDGSDDVRSRFPALREFVAKIVDGLDLNHGKDKVAVVQYSNNAELNFNLNTYKTKEDVLKHVASLKPKGGRPQYIGAALQFVKDNVFISNAGGQHQEGTKQILIVLASGRSRDSPRGPASKLKAEGVVTFAIGSRMTNSAEMQVISADPNYAYSVPDFVNLPRIQQSLMSHLTQMGAEDETKADKHIEKGRDIVFLFDGSDNTSNGFSAIQDFLYKVIERLNIGPNEDRVAVIQFNNVARANFFLNSFMKKEAVLTAVRRLSHKGGRPLNTGAALQYLRDNVFTASAGSRRLEGVPQVLLLLSGGKSFDSVDAPASDLKQLGVLTFAIGTRSSDSRELEKISHGPNFVLSVSDFNDLPSIQQQLQSQWRLWVIDVTHNTQTVLVDTAKKDIVFLLDGSDSTRNGFPAMRDFVEKVVEKLNVGENRDRVSVVQYSKDAEVNFYLKTYSTKEDIVDSVRGLRHKGGRPLNTGAALQYVRDYVFTNSSGSRRLQGVPQMLILLNGGRSFDNVDTPASALKQQGIIVLGIGTRNSDSGELRKISYDPSYALSVSEFTDPPVSKNSSPL</sequence>
<gene>
    <name evidence="9" type="ORF">F7725_001488</name>
</gene>
<evidence type="ECO:0000256" key="7">
    <source>
        <dbReference type="ARBA" id="ARBA00023119"/>
    </source>
</evidence>
<keyword evidence="5" id="KW-0677">Repeat</keyword>
<keyword evidence="4" id="KW-0732">Signal</keyword>
<feature type="domain" description="VWFA" evidence="8">
    <location>
        <begin position="413"/>
        <end position="585"/>
    </location>
</feature>
<evidence type="ECO:0000256" key="3">
    <source>
        <dbReference type="ARBA" id="ARBA00022530"/>
    </source>
</evidence>
<dbReference type="Pfam" id="PF00092">
    <property type="entry name" value="VWA"/>
    <property type="match status" value="4"/>
</dbReference>
<dbReference type="OrthoDB" id="6132182at2759"/>
<evidence type="ECO:0000313" key="9">
    <source>
        <dbReference type="EMBL" id="KAF3842639.1"/>
    </source>
</evidence>